<evidence type="ECO:0000313" key="7">
    <source>
        <dbReference type="EMBL" id="GAB0134519.1"/>
    </source>
</evidence>
<organism evidence="7 8">
    <name type="scientific">Epichloe bromicola</name>
    <dbReference type="NCBI Taxonomy" id="79588"/>
    <lineage>
        <taxon>Eukaryota</taxon>
        <taxon>Fungi</taxon>
        <taxon>Dikarya</taxon>
        <taxon>Ascomycota</taxon>
        <taxon>Pezizomycotina</taxon>
        <taxon>Sordariomycetes</taxon>
        <taxon>Hypocreomycetidae</taxon>
        <taxon>Hypocreales</taxon>
        <taxon>Clavicipitaceae</taxon>
        <taxon>Epichloe</taxon>
    </lineage>
</organism>
<sequence>MRLVSAVFLVAAVPGALAGPGSSTTKSACHDIGVALPGRVSYPLATAYSQEVHSYWSTSLRDIKPACLVLPKSAEQVAAAVRILNKYPDVRFAVKSGGHDPNAGHATVQDGVLISMKELTGTTYDDKRRLAHVQPGGEWNHVIGTLDPQGVAVAGGRLVSTQNIVGWETVTADGSIRYINATEEPDLAVAMRGSGSQFGIVTQFTIRTHPIGKIWGGSRIYDASKADQIFEALHNFIPQNVHEQKSAIIVSDVLFLGGANSLLVFYFHDGPEPPSSGPLAAFLKIPSLLDTTASQSYAKFLEANGRGVDLLNARISFRTFTIPYMAGEPAMYAEISSKFTALLRPYLANPLHPITQCSLDFQPLSRAIGQHSQSAGGNAMGISGSDPDRIIIEVQCSWTLASDDAILARVTRDLTEWLRSMVPRWLAEDPTAASYLPLFMNDASADQNVTGSYRDYARFRALQESVDPTGFFRNRGGGFVY</sequence>
<feature type="domain" description="FAD-binding PCMH-type" evidence="6">
    <location>
        <begin position="61"/>
        <end position="259"/>
    </location>
</feature>
<evidence type="ECO:0000256" key="4">
    <source>
        <dbReference type="ARBA" id="ARBA00023002"/>
    </source>
</evidence>
<dbReference type="Pfam" id="PF01565">
    <property type="entry name" value="FAD_binding_4"/>
    <property type="match status" value="1"/>
</dbReference>
<dbReference type="SUPFAM" id="SSF56176">
    <property type="entry name" value="FAD-binding/transporter-associated domain-like"/>
    <property type="match status" value="1"/>
</dbReference>
<comment type="similarity">
    <text evidence="1">Belongs to the oxygen-dependent FAD-linked oxidoreductase family.</text>
</comment>
<dbReference type="Gene3D" id="3.30.465.10">
    <property type="match status" value="2"/>
</dbReference>
<dbReference type="PANTHER" id="PTHR42973:SF13">
    <property type="entry name" value="FAD-BINDING PCMH-TYPE DOMAIN-CONTAINING PROTEIN"/>
    <property type="match status" value="1"/>
</dbReference>
<evidence type="ECO:0000313" key="8">
    <source>
        <dbReference type="Proteomes" id="UP001562357"/>
    </source>
</evidence>
<dbReference type="InterPro" id="IPR050416">
    <property type="entry name" value="FAD-linked_Oxidoreductase"/>
</dbReference>
<comment type="caution">
    <text evidence="7">The sequence shown here is derived from an EMBL/GenBank/DDBJ whole genome shotgun (WGS) entry which is preliminary data.</text>
</comment>
<feature type="signal peptide" evidence="5">
    <location>
        <begin position="1"/>
        <end position="18"/>
    </location>
</feature>
<evidence type="ECO:0000256" key="2">
    <source>
        <dbReference type="ARBA" id="ARBA00022630"/>
    </source>
</evidence>
<dbReference type="InterPro" id="IPR016169">
    <property type="entry name" value="FAD-bd_PCMH_sub2"/>
</dbReference>
<dbReference type="Gene3D" id="3.40.462.20">
    <property type="match status" value="1"/>
</dbReference>
<name>A0ABQ0CM45_9HYPO</name>
<protein>
    <recommendedName>
        <fullName evidence="6">FAD-binding PCMH-type domain-containing protein</fullName>
    </recommendedName>
</protein>
<dbReference type="PROSITE" id="PS51387">
    <property type="entry name" value="FAD_PCMH"/>
    <property type="match status" value="1"/>
</dbReference>
<evidence type="ECO:0000256" key="1">
    <source>
        <dbReference type="ARBA" id="ARBA00005466"/>
    </source>
</evidence>
<evidence type="ECO:0000259" key="6">
    <source>
        <dbReference type="PROSITE" id="PS51387"/>
    </source>
</evidence>
<keyword evidence="5" id="KW-0732">Signal</keyword>
<reference evidence="8" key="1">
    <citation type="submission" date="2024-06" db="EMBL/GenBank/DDBJ databases">
        <title>Draft Genome Sequences of Epichloe bromicola Strains Isolated from Elymus ciliaris.</title>
        <authorList>
            <consortium name="Epichloe bromicola genome sequencing consortium"/>
            <person name="Miura A."/>
            <person name="Imano S."/>
            <person name="Ashida A."/>
            <person name="Sato I."/>
            <person name="Chiba S."/>
            <person name="Tanaka A."/>
            <person name="Camagna M."/>
            <person name="Takemoto D."/>
        </authorList>
    </citation>
    <scope>NUCLEOTIDE SEQUENCE [LARGE SCALE GENOMIC DNA]</scope>
    <source>
        <strain evidence="8">DP</strain>
    </source>
</reference>
<dbReference type="InterPro" id="IPR006094">
    <property type="entry name" value="Oxid_FAD_bind_N"/>
</dbReference>
<dbReference type="PANTHER" id="PTHR42973">
    <property type="entry name" value="BINDING OXIDOREDUCTASE, PUTATIVE (AFU_ORTHOLOGUE AFUA_1G17690)-RELATED"/>
    <property type="match status" value="1"/>
</dbReference>
<evidence type="ECO:0000256" key="5">
    <source>
        <dbReference type="SAM" id="SignalP"/>
    </source>
</evidence>
<dbReference type="InterPro" id="IPR036318">
    <property type="entry name" value="FAD-bd_PCMH-like_sf"/>
</dbReference>
<keyword evidence="3" id="KW-0274">FAD</keyword>
<dbReference type="EMBL" id="BAAFGZ010000083">
    <property type="protein sequence ID" value="GAB0134519.1"/>
    <property type="molecule type" value="Genomic_DNA"/>
</dbReference>
<gene>
    <name evidence="7" type="primary">g2886</name>
    <name evidence="7" type="ORF">EsDP_00002886</name>
</gene>
<evidence type="ECO:0000256" key="3">
    <source>
        <dbReference type="ARBA" id="ARBA00022827"/>
    </source>
</evidence>
<keyword evidence="8" id="KW-1185">Reference proteome</keyword>
<accession>A0ABQ0CM45</accession>
<dbReference type="InterPro" id="IPR016166">
    <property type="entry name" value="FAD-bd_PCMH"/>
</dbReference>
<keyword evidence="4" id="KW-0560">Oxidoreductase</keyword>
<proteinExistence type="inferred from homology"/>
<feature type="chain" id="PRO_5047202338" description="FAD-binding PCMH-type domain-containing protein" evidence="5">
    <location>
        <begin position="19"/>
        <end position="481"/>
    </location>
</feature>
<keyword evidence="2" id="KW-0285">Flavoprotein</keyword>
<dbReference type="Proteomes" id="UP001562357">
    <property type="component" value="Unassembled WGS sequence"/>
</dbReference>